<keyword evidence="3" id="KW-1185">Reference proteome</keyword>
<dbReference type="Gene3D" id="3.90.1200.10">
    <property type="match status" value="1"/>
</dbReference>
<proteinExistence type="predicted"/>
<evidence type="ECO:0000259" key="1">
    <source>
        <dbReference type="Pfam" id="PF01636"/>
    </source>
</evidence>
<dbReference type="HOGENOM" id="CLU_093117_0_0_9"/>
<evidence type="ECO:0000313" key="2">
    <source>
        <dbReference type="EMBL" id="EHL72697.1"/>
    </source>
</evidence>
<organism evidence="2 3">
    <name type="scientific">Bacillus smithii 7_3_47FAA</name>
    <dbReference type="NCBI Taxonomy" id="665952"/>
    <lineage>
        <taxon>Bacteria</taxon>
        <taxon>Bacillati</taxon>
        <taxon>Bacillota</taxon>
        <taxon>Bacilli</taxon>
        <taxon>Bacillales</taxon>
        <taxon>Bacillaceae</taxon>
        <taxon>Bacillus</taxon>
    </lineage>
</organism>
<reference evidence="2 3" key="1">
    <citation type="submission" date="2011-09" db="EMBL/GenBank/DDBJ databases">
        <title>The Genome Sequence of Bacillus smithii 7_3_47FAA.</title>
        <authorList>
            <consortium name="The Broad Institute Genome Sequencing Platform"/>
            <person name="Earl A."/>
            <person name="Ward D."/>
            <person name="Feldgarden M."/>
            <person name="Gevers D."/>
            <person name="Daigneault M."/>
            <person name="Strauss J."/>
            <person name="Allen-Vercoe E."/>
            <person name="Young S.K."/>
            <person name="Zeng Q."/>
            <person name="Gargeya S."/>
            <person name="Fitzgerald M."/>
            <person name="Haas B."/>
            <person name="Abouelleil A."/>
            <person name="Alvarado L."/>
            <person name="Arachchi H.M."/>
            <person name="Berlin A."/>
            <person name="Brown A."/>
            <person name="Chapman S.B."/>
            <person name="Chen Z."/>
            <person name="Dunbar C."/>
            <person name="Freedman E."/>
            <person name="Gearin G."/>
            <person name="Goldberg J."/>
            <person name="Griggs A."/>
            <person name="Gujja S."/>
            <person name="Heiman D."/>
            <person name="Howarth C."/>
            <person name="Larson L."/>
            <person name="Lui A."/>
            <person name="MacDonald P.J.P."/>
            <person name="Montmayeur A."/>
            <person name="Murphy C."/>
            <person name="Neiman D."/>
            <person name="Pearson M."/>
            <person name="Priest M."/>
            <person name="Roberts A."/>
            <person name="Saif S."/>
            <person name="Shea T."/>
            <person name="Shenoy N."/>
            <person name="Sisk P."/>
            <person name="Stolte C."/>
            <person name="Sykes S."/>
            <person name="Wortman J."/>
            <person name="Nusbaum C."/>
            <person name="Birren B."/>
        </authorList>
    </citation>
    <scope>NUCLEOTIDE SEQUENCE [LARGE SCALE GENOMIC DNA]</scope>
    <source>
        <strain evidence="2 3">7_3_47FAA</strain>
    </source>
</reference>
<evidence type="ECO:0000313" key="3">
    <source>
        <dbReference type="Proteomes" id="UP000011747"/>
    </source>
</evidence>
<dbReference type="SUPFAM" id="SSF56112">
    <property type="entry name" value="Protein kinase-like (PK-like)"/>
    <property type="match status" value="1"/>
</dbReference>
<dbReference type="PANTHER" id="PTHR40086">
    <property type="entry name" value="PHOSPHOTRANSFERASE YTMP-RELATED"/>
    <property type="match status" value="1"/>
</dbReference>
<dbReference type="Proteomes" id="UP000011747">
    <property type="component" value="Unassembled WGS sequence"/>
</dbReference>
<dbReference type="AlphaFoldDB" id="G9QQM1"/>
<gene>
    <name evidence="2" type="ORF">HMPREF1015_00588</name>
</gene>
<dbReference type="InterPro" id="IPR011009">
    <property type="entry name" value="Kinase-like_dom_sf"/>
</dbReference>
<dbReference type="PANTHER" id="PTHR40086:SF1">
    <property type="entry name" value="CELL CYCLE REGULATOR CCRZ"/>
    <property type="match status" value="1"/>
</dbReference>
<dbReference type="InterPro" id="IPR052077">
    <property type="entry name" value="CcrZ_PhaseVar_Mediator"/>
</dbReference>
<dbReference type="Pfam" id="PF01636">
    <property type="entry name" value="APH"/>
    <property type="match status" value="1"/>
</dbReference>
<dbReference type="InterPro" id="IPR002575">
    <property type="entry name" value="Aminoglycoside_PTrfase"/>
</dbReference>
<dbReference type="PATRIC" id="fig|665952.3.peg.3529"/>
<sequence>MRNKMDNQSGKERMDKAAKIKLNKLEHLFDQEWEIIPAGGLTGEAFFAKHEEQRLFLKRNSSPFLAALSAEGIVPKLVWTKRLESGDVITAQHWLNGRELSPDEMVDRRVTKLLKKIHTSKPLLTMLERLEKRPVQPEKLLLEVQDGIDLNLLQHPTIQKAIEFLQKKVKFIRYDDYAVCHGDVNHNNWLLSEGNRLYLIDWDRPLIGDPAIDLGMLLYCYIPGNDWEEWLRLYGMELTTHLQLRMKWYVVMQTILSIQWHKDKSRFHEMNRWLTFLHNIL</sequence>
<protein>
    <recommendedName>
        <fullName evidence="1">Aminoglycoside phosphotransferase domain-containing protein</fullName>
    </recommendedName>
</protein>
<accession>G9QQM1</accession>
<name>G9QQM1_9BACI</name>
<feature type="domain" description="Aminoglycoside phosphotransferase" evidence="1">
    <location>
        <begin position="38"/>
        <end position="234"/>
    </location>
</feature>
<dbReference type="EMBL" id="ACWF01000167">
    <property type="protein sequence ID" value="EHL72697.1"/>
    <property type="molecule type" value="Genomic_DNA"/>
</dbReference>
<comment type="caution">
    <text evidence="2">The sequence shown here is derived from an EMBL/GenBank/DDBJ whole genome shotgun (WGS) entry which is preliminary data.</text>
</comment>